<feature type="transmembrane region" description="Helical" evidence="2">
    <location>
        <begin position="53"/>
        <end position="72"/>
    </location>
</feature>
<keyword evidence="2" id="KW-1133">Transmembrane helix</keyword>
<sequence>MALTLPANPSSRPRRWFQWRPSFSLKRLRAAAVTATSMPLGSQQLKRQRTSTLLSLAGVTASLLVIFAQLGIERAVYDSAIRLHRSVVGDLVLVPYGFKSLQLHAEVPASMTDVVSANPAVTNTLPFWFGVMSIKHSGMDSGRRIAWYAVDVERPAIDVPGLRDNLYRLREARRLLYDRESRPYFGDLADQVGPGKPEFQVLGPPDNRGLLRQLFVVGTFALGPNVLNDGSIIMSEDTMAEVFGSWWSDRPAFIAVQLAKGSDVDAVRKELNTALAGRGEVLTLRDFEKRERTYWSRETPVGYITDLGFVMGVMIGMVFIYYAQYQIIRFYLPEYAILKSLGYDWWFFLFMIGQIGAAIITPAFLVAFTLGRFVYGATEAAMHLGMTMGLREMVVALVACMIMTVVSSLFAIRRLWRVDPIMLFE</sequence>
<keyword evidence="2" id="KW-0472">Membrane</keyword>
<keyword evidence="2" id="KW-0812">Transmembrane</keyword>
<dbReference type="PANTHER" id="PTHR43738">
    <property type="entry name" value="ABC TRANSPORTER, MEMBRANE PROTEIN"/>
    <property type="match status" value="1"/>
</dbReference>
<feature type="transmembrane region" description="Helical" evidence="2">
    <location>
        <begin position="345"/>
        <end position="373"/>
    </location>
</feature>
<evidence type="ECO:0000313" key="4">
    <source>
        <dbReference type="Proteomes" id="UP000727907"/>
    </source>
</evidence>
<dbReference type="PANTHER" id="PTHR43738:SF1">
    <property type="entry name" value="HEMIN TRANSPORT SYSTEM PERMEASE PROTEIN HRTB-RELATED"/>
    <property type="match status" value="1"/>
</dbReference>
<dbReference type="RefSeq" id="WP_216962077.1">
    <property type="nucleotide sequence ID" value="NZ_JAHOPB010000001.1"/>
</dbReference>
<evidence type="ECO:0000256" key="2">
    <source>
        <dbReference type="SAM" id="Phobius"/>
    </source>
</evidence>
<reference evidence="3 4" key="1">
    <citation type="submission" date="2021-06" db="EMBL/GenBank/DDBJ databases">
        <authorList>
            <person name="Lee D.H."/>
        </authorList>
    </citation>
    <scope>NUCLEOTIDE SEQUENCE [LARGE SCALE GENOMIC DNA]</scope>
    <source>
        <strain evidence="3 4">MMS21-HV4-11</strain>
    </source>
</reference>
<feature type="transmembrane region" description="Helical" evidence="2">
    <location>
        <begin position="301"/>
        <end position="324"/>
    </location>
</feature>
<feature type="transmembrane region" description="Helical" evidence="2">
    <location>
        <begin position="393"/>
        <end position="412"/>
    </location>
</feature>
<dbReference type="Proteomes" id="UP000727907">
    <property type="component" value="Unassembled WGS sequence"/>
</dbReference>
<dbReference type="InterPro" id="IPR051125">
    <property type="entry name" value="ABC-4/HrtB_transporter"/>
</dbReference>
<evidence type="ECO:0000313" key="3">
    <source>
        <dbReference type="EMBL" id="MBU8875202.1"/>
    </source>
</evidence>
<proteinExistence type="predicted"/>
<name>A0ABS6IKT4_9HYPH</name>
<comment type="caution">
    <text evidence="3">The sequence shown here is derived from an EMBL/GenBank/DDBJ whole genome shotgun (WGS) entry which is preliminary data.</text>
</comment>
<dbReference type="PIRSF" id="PIRSF031773">
    <property type="entry name" value="DevC"/>
    <property type="match status" value="1"/>
</dbReference>
<keyword evidence="1" id="KW-0813">Transport</keyword>
<protein>
    <submittedName>
        <fullName evidence="3">ABC transporter permease</fullName>
    </submittedName>
</protein>
<keyword evidence="4" id="KW-1185">Reference proteome</keyword>
<evidence type="ECO:0000256" key="1">
    <source>
        <dbReference type="ARBA" id="ARBA00022448"/>
    </source>
</evidence>
<accession>A0ABS6IKT4</accession>
<dbReference type="InterPro" id="IPR005891">
    <property type="entry name" value="DevC"/>
</dbReference>
<organism evidence="3 4">
    <name type="scientific">Reyranella humidisoli</name>
    <dbReference type="NCBI Taxonomy" id="2849149"/>
    <lineage>
        <taxon>Bacteria</taxon>
        <taxon>Pseudomonadati</taxon>
        <taxon>Pseudomonadota</taxon>
        <taxon>Alphaproteobacteria</taxon>
        <taxon>Hyphomicrobiales</taxon>
        <taxon>Reyranellaceae</taxon>
        <taxon>Reyranella</taxon>
    </lineage>
</organism>
<dbReference type="EMBL" id="JAHOPB010000001">
    <property type="protein sequence ID" value="MBU8875202.1"/>
    <property type="molecule type" value="Genomic_DNA"/>
</dbReference>
<gene>
    <name evidence="3" type="ORF">KQ910_15620</name>
</gene>